<accession>A0A8S3QLT6</accession>
<dbReference type="AlphaFoldDB" id="A0A8S3QLT6"/>
<reference evidence="2" key="1">
    <citation type="submission" date="2021-03" db="EMBL/GenBank/DDBJ databases">
        <authorList>
            <person name="Bekaert M."/>
        </authorList>
    </citation>
    <scope>NUCLEOTIDE SEQUENCE</scope>
</reference>
<sequence length="211" mass="23938">MINMGQYFYNHATEQHLGAYIDRFAVNLTVIPSQGEDIPDTETGDWATAQAMDTTIKSLVKYFIEAKKLKTANFGPTTLLRQFQYLKMKYGVLYREIFTLVKENGAGRTRNFHLNLLLPLGYIREEAPTVIPQPDPKSRRILHKTLADHRTTSSVSSDESSDDSVDYFDVDYVLERTVDSEPTFTDEPAVDVTEPAQDAFIPYGDAQPEMN</sequence>
<feature type="region of interest" description="Disordered" evidence="1">
    <location>
        <begin position="183"/>
        <end position="211"/>
    </location>
</feature>
<evidence type="ECO:0000313" key="3">
    <source>
        <dbReference type="Proteomes" id="UP000683360"/>
    </source>
</evidence>
<dbReference type="EMBL" id="CAJPWZ010000520">
    <property type="protein sequence ID" value="CAG2195519.1"/>
    <property type="molecule type" value="Genomic_DNA"/>
</dbReference>
<dbReference type="Proteomes" id="UP000683360">
    <property type="component" value="Unassembled WGS sequence"/>
</dbReference>
<gene>
    <name evidence="2" type="ORF">MEDL_10432</name>
</gene>
<name>A0A8S3QLT6_MYTED</name>
<proteinExistence type="predicted"/>
<evidence type="ECO:0000313" key="2">
    <source>
        <dbReference type="EMBL" id="CAG2195519.1"/>
    </source>
</evidence>
<comment type="caution">
    <text evidence="2">The sequence shown here is derived from an EMBL/GenBank/DDBJ whole genome shotgun (WGS) entry which is preliminary data.</text>
</comment>
<evidence type="ECO:0000256" key="1">
    <source>
        <dbReference type="SAM" id="MobiDB-lite"/>
    </source>
</evidence>
<organism evidence="2 3">
    <name type="scientific">Mytilus edulis</name>
    <name type="common">Blue mussel</name>
    <dbReference type="NCBI Taxonomy" id="6550"/>
    <lineage>
        <taxon>Eukaryota</taxon>
        <taxon>Metazoa</taxon>
        <taxon>Spiralia</taxon>
        <taxon>Lophotrochozoa</taxon>
        <taxon>Mollusca</taxon>
        <taxon>Bivalvia</taxon>
        <taxon>Autobranchia</taxon>
        <taxon>Pteriomorphia</taxon>
        <taxon>Mytilida</taxon>
        <taxon>Mytiloidea</taxon>
        <taxon>Mytilidae</taxon>
        <taxon>Mytilinae</taxon>
        <taxon>Mytilus</taxon>
    </lineage>
</organism>
<dbReference type="OrthoDB" id="6153409at2759"/>
<protein>
    <submittedName>
        <fullName evidence="2">Uncharacterized protein</fullName>
    </submittedName>
</protein>
<keyword evidence="3" id="KW-1185">Reference proteome</keyword>